<comment type="caution">
    <text evidence="3">The sequence shown here is derived from an EMBL/GenBank/DDBJ whole genome shotgun (WGS) entry which is preliminary data.</text>
</comment>
<dbReference type="InterPro" id="IPR001258">
    <property type="entry name" value="NHL_repeat"/>
</dbReference>
<dbReference type="PANTHER" id="PTHR24104">
    <property type="entry name" value="E3 UBIQUITIN-PROTEIN LIGASE NHLRC1-RELATED"/>
    <property type="match status" value="1"/>
</dbReference>
<dbReference type="SUPFAM" id="SSF101898">
    <property type="entry name" value="NHL repeat"/>
    <property type="match status" value="1"/>
</dbReference>
<organism evidence="3 4">
    <name type="scientific">Leptospira fainei serovar Hurstbridge str. BUT 6</name>
    <dbReference type="NCBI Taxonomy" id="1193011"/>
    <lineage>
        <taxon>Bacteria</taxon>
        <taxon>Pseudomonadati</taxon>
        <taxon>Spirochaetota</taxon>
        <taxon>Spirochaetia</taxon>
        <taxon>Leptospirales</taxon>
        <taxon>Leptospiraceae</taxon>
        <taxon>Leptospira</taxon>
    </lineage>
</organism>
<dbReference type="PROSITE" id="PS51257">
    <property type="entry name" value="PROKAR_LIPOPROTEIN"/>
    <property type="match status" value="1"/>
</dbReference>
<accession>S3V802</accession>
<protein>
    <submittedName>
        <fullName evidence="3">NHL repeat protein</fullName>
    </submittedName>
</protein>
<evidence type="ECO:0000313" key="3">
    <source>
        <dbReference type="EMBL" id="EPG72510.1"/>
    </source>
</evidence>
<evidence type="ECO:0000313" key="4">
    <source>
        <dbReference type="Proteomes" id="UP000014540"/>
    </source>
</evidence>
<dbReference type="EMBL" id="AKWZ02000011">
    <property type="protein sequence ID" value="EPG72510.1"/>
    <property type="molecule type" value="Genomic_DNA"/>
</dbReference>
<proteinExistence type="predicted"/>
<keyword evidence="4" id="KW-1185">Reference proteome</keyword>
<dbReference type="AlphaFoldDB" id="S3V802"/>
<dbReference type="STRING" id="1193011.LEP1GSC058_0929"/>
<keyword evidence="1" id="KW-0677">Repeat</keyword>
<dbReference type="Gene3D" id="2.40.10.500">
    <property type="match status" value="2"/>
</dbReference>
<reference evidence="3" key="1">
    <citation type="submission" date="2013-04" db="EMBL/GenBank/DDBJ databases">
        <authorList>
            <person name="Harkins D.M."/>
            <person name="Durkin A.S."/>
            <person name="Selengut J.D."/>
            <person name="Sanka R."/>
            <person name="DePew J."/>
            <person name="Purushe J."/>
            <person name="Ahmed A."/>
            <person name="van der Linden H."/>
            <person name="Goris M.G.A."/>
            <person name="Hartskeerl R.A."/>
            <person name="Vinetz J.M."/>
            <person name="Sutton G.G."/>
            <person name="Nelson W.C."/>
            <person name="Fouts D.E."/>
        </authorList>
    </citation>
    <scope>NUCLEOTIDE SEQUENCE [LARGE SCALE GENOMIC DNA]</scope>
    <source>
        <strain evidence="3">BUT 6</strain>
    </source>
</reference>
<feature type="repeat" description="NHL" evidence="2">
    <location>
        <begin position="194"/>
        <end position="233"/>
    </location>
</feature>
<name>S3V802_9LEPT</name>
<dbReference type="InterPro" id="IPR050952">
    <property type="entry name" value="TRIM-NHL_E3_ligases"/>
</dbReference>
<dbReference type="PROSITE" id="PS51125">
    <property type="entry name" value="NHL"/>
    <property type="match status" value="3"/>
</dbReference>
<dbReference type="PANTHER" id="PTHR24104:SF25">
    <property type="entry name" value="PROTEIN LIN-41"/>
    <property type="match status" value="1"/>
</dbReference>
<dbReference type="Gene3D" id="2.120.10.30">
    <property type="entry name" value="TolB, C-terminal domain"/>
    <property type="match status" value="1"/>
</dbReference>
<sequence>MKNGSFGRYLLLQFRQVLAVVLPVVFTSLFYGCNKALPLSIDMSHGAGFLLSLILENRPAASSCATQPVLTLGESATIVLGQSDYVSSSFGSASNRLNSPQGIAADSNGGIWVADGSNNRVLHFPSTIASGGNPDIILGGVSGTALNQFKVPGGIALDSSGGLWVADGTNHRVLHFPNGITTGGSANIVIGTTGVNGTTNALLNNPSGVTVDASGGLWVVDYANFRVLHFSAPLTSGMSADRVLGQPNFTTGAAGSPPTASNLGGPASVKVDSSGGVWVSDTGNSRVLHYSTPFTNGMNANIVVGSTNFTSTLNGINTGNALWAPSGVSLDSKGGMWVTDGQFRRVTHYSPPFSNGMNADNVLGEPDYVSFNPNLTASASTTVNPFDVTVAPCGQLWVTDYSLNRVLFYP</sequence>
<dbReference type="Pfam" id="PF01436">
    <property type="entry name" value="NHL"/>
    <property type="match status" value="4"/>
</dbReference>
<dbReference type="Proteomes" id="UP000014540">
    <property type="component" value="Unassembled WGS sequence"/>
</dbReference>
<dbReference type="InterPro" id="IPR011042">
    <property type="entry name" value="6-blade_b-propeller_TolB-like"/>
</dbReference>
<feature type="repeat" description="NHL" evidence="2">
    <location>
        <begin position="84"/>
        <end position="127"/>
    </location>
</feature>
<dbReference type="GO" id="GO:0008270">
    <property type="term" value="F:zinc ion binding"/>
    <property type="evidence" value="ECO:0007669"/>
    <property type="project" value="UniProtKB-KW"/>
</dbReference>
<evidence type="ECO:0000256" key="2">
    <source>
        <dbReference type="PROSITE-ProRule" id="PRU00504"/>
    </source>
</evidence>
<feature type="repeat" description="NHL" evidence="2">
    <location>
        <begin position="140"/>
        <end position="179"/>
    </location>
</feature>
<gene>
    <name evidence="3" type="ORF">LEP1GSC058_0929</name>
</gene>
<dbReference type="CDD" id="cd05819">
    <property type="entry name" value="NHL"/>
    <property type="match status" value="1"/>
</dbReference>
<evidence type="ECO:0000256" key="1">
    <source>
        <dbReference type="ARBA" id="ARBA00022737"/>
    </source>
</evidence>